<dbReference type="InterPro" id="IPR002081">
    <property type="entry name" value="Cryptochrome/DNA_photolyase_1"/>
</dbReference>
<keyword evidence="3" id="KW-0274">FAD</keyword>
<evidence type="ECO:0000313" key="5">
    <source>
        <dbReference type="EMBL" id="MFB9993266.1"/>
    </source>
</evidence>
<dbReference type="EMBL" id="JBHLYR010000045">
    <property type="protein sequence ID" value="MFB9993266.1"/>
    <property type="molecule type" value="Genomic_DNA"/>
</dbReference>
<organism evidence="5 6">
    <name type="scientific">Deinococcus oregonensis</name>
    <dbReference type="NCBI Taxonomy" id="1805970"/>
    <lineage>
        <taxon>Bacteria</taxon>
        <taxon>Thermotogati</taxon>
        <taxon>Deinococcota</taxon>
        <taxon>Deinococci</taxon>
        <taxon>Deinococcales</taxon>
        <taxon>Deinococcaceae</taxon>
        <taxon>Deinococcus</taxon>
    </lineage>
</organism>
<dbReference type="PANTHER" id="PTHR11455">
    <property type="entry name" value="CRYPTOCHROME"/>
    <property type="match status" value="1"/>
</dbReference>
<dbReference type="Gene3D" id="1.10.579.10">
    <property type="entry name" value="DNA Cyclobutane Dipyrimidine Photolyase, subunit A, domain 3"/>
    <property type="match status" value="1"/>
</dbReference>
<dbReference type="Proteomes" id="UP001589733">
    <property type="component" value="Unassembled WGS sequence"/>
</dbReference>
<dbReference type="PANTHER" id="PTHR11455:SF9">
    <property type="entry name" value="CRYPTOCHROME CIRCADIAN CLOCK 5 ISOFORM X1"/>
    <property type="match status" value="1"/>
</dbReference>
<dbReference type="InterPro" id="IPR036134">
    <property type="entry name" value="Crypto/Photolyase_FAD-like_sf"/>
</dbReference>
<proteinExistence type="predicted"/>
<gene>
    <name evidence="5" type="ORF">ACFFLM_14935</name>
</gene>
<protein>
    <submittedName>
        <fullName evidence="5">FAD-binding domain-containing protein</fullName>
    </submittedName>
</protein>
<evidence type="ECO:0000259" key="4">
    <source>
        <dbReference type="Pfam" id="PF03441"/>
    </source>
</evidence>
<evidence type="ECO:0000256" key="2">
    <source>
        <dbReference type="ARBA" id="ARBA00022630"/>
    </source>
</evidence>
<evidence type="ECO:0000256" key="1">
    <source>
        <dbReference type="ARBA" id="ARBA00001974"/>
    </source>
</evidence>
<comment type="caution">
    <text evidence="5">The sequence shown here is derived from an EMBL/GenBank/DDBJ whole genome shotgun (WGS) entry which is preliminary data.</text>
</comment>
<dbReference type="Gene3D" id="1.25.40.80">
    <property type="match status" value="1"/>
</dbReference>
<feature type="domain" description="Cryptochrome/DNA photolyase FAD-binding" evidence="4">
    <location>
        <begin position="97"/>
        <end position="212"/>
    </location>
</feature>
<reference evidence="5 6" key="1">
    <citation type="submission" date="2024-09" db="EMBL/GenBank/DDBJ databases">
        <authorList>
            <person name="Sun Q."/>
            <person name="Mori K."/>
        </authorList>
    </citation>
    <scope>NUCLEOTIDE SEQUENCE [LARGE SCALE GENOMIC DNA]</scope>
    <source>
        <strain evidence="5 6">JCM 13503</strain>
    </source>
</reference>
<dbReference type="InterPro" id="IPR005101">
    <property type="entry name" value="Cryptochr/Photolyase_FAD-bd"/>
</dbReference>
<name>A0ABV6B320_9DEIO</name>
<keyword evidence="6" id="KW-1185">Reference proteome</keyword>
<evidence type="ECO:0000313" key="6">
    <source>
        <dbReference type="Proteomes" id="UP001589733"/>
    </source>
</evidence>
<dbReference type="RefSeq" id="WP_380011754.1">
    <property type="nucleotide sequence ID" value="NZ_JBHLYR010000045.1"/>
</dbReference>
<dbReference type="Pfam" id="PF03441">
    <property type="entry name" value="FAD_binding_7"/>
    <property type="match status" value="1"/>
</dbReference>
<accession>A0ABV6B320</accession>
<sequence length="257" mass="29450">MSGIPNNIPDDRIPEELGAALAGLYSGEARLPARIGGRTAGLAALRAYNPKDYVARNHLLAPISRLSMYLRHGMLSPREVADHIRARARGADREEGLRQLAWREFFWLVLKQKGRAVLENLEEPKYHATWSAELPEDVREAQTGLPCADAWITHLKDDGYMHNHERMWFAAYLIHWRQVRWQAGYTFFREHLLDGDLASNALSWQWVASTFSGKPYIMNQANIEKYSAGRWCEGCTADCPFMGSYEQLQEKLFGWRA</sequence>
<comment type="cofactor">
    <cofactor evidence="1">
        <name>FAD</name>
        <dbReference type="ChEBI" id="CHEBI:57692"/>
    </cofactor>
</comment>
<dbReference type="SUPFAM" id="SSF48173">
    <property type="entry name" value="Cryptochrome/photolyase FAD-binding domain"/>
    <property type="match status" value="1"/>
</dbReference>
<evidence type="ECO:0000256" key="3">
    <source>
        <dbReference type="ARBA" id="ARBA00022827"/>
    </source>
</evidence>
<keyword evidence="2" id="KW-0285">Flavoprotein</keyword>